<keyword evidence="1" id="KW-1133">Transmembrane helix</keyword>
<feature type="transmembrane region" description="Helical" evidence="1">
    <location>
        <begin position="85"/>
        <end position="107"/>
    </location>
</feature>
<gene>
    <name evidence="2" type="ORF">TVY486_0304040</name>
</gene>
<feature type="transmembrane region" description="Helical" evidence="1">
    <location>
        <begin position="34"/>
        <end position="51"/>
    </location>
</feature>
<evidence type="ECO:0000313" key="2">
    <source>
        <dbReference type="EMBL" id="CCC47228.1"/>
    </source>
</evidence>
<keyword evidence="1" id="KW-0472">Membrane</keyword>
<dbReference type="VEuPathDB" id="TriTrypDB:TvY486_0304040"/>
<proteinExistence type="predicted"/>
<evidence type="ECO:0000256" key="1">
    <source>
        <dbReference type="SAM" id="Phobius"/>
    </source>
</evidence>
<name>G0TTE7_TRYVY</name>
<dbReference type="EMBL" id="HE573019">
    <property type="protein sequence ID" value="CCC47228.1"/>
    <property type="molecule type" value="Genomic_DNA"/>
</dbReference>
<reference evidence="2" key="1">
    <citation type="journal article" date="2012" name="Proc. Natl. Acad. Sci. U.S.A.">
        <title>Antigenic diversity is generated by distinct evolutionary mechanisms in African trypanosome species.</title>
        <authorList>
            <person name="Jackson A.P."/>
            <person name="Berry A."/>
            <person name="Aslett M."/>
            <person name="Allison H.C."/>
            <person name="Burton P."/>
            <person name="Vavrova-Anderson J."/>
            <person name="Brown R."/>
            <person name="Browne H."/>
            <person name="Corton N."/>
            <person name="Hauser H."/>
            <person name="Gamble J."/>
            <person name="Gilderthorp R."/>
            <person name="Marcello L."/>
            <person name="McQuillan J."/>
            <person name="Otto T.D."/>
            <person name="Quail M.A."/>
            <person name="Sanders M.J."/>
            <person name="van Tonder A."/>
            <person name="Ginger M.L."/>
            <person name="Field M.C."/>
            <person name="Barry J.D."/>
            <person name="Hertz-Fowler C."/>
            <person name="Berriman M."/>
        </authorList>
    </citation>
    <scope>NUCLEOTIDE SEQUENCE</scope>
    <source>
        <strain evidence="2">Y486</strain>
    </source>
</reference>
<keyword evidence="1" id="KW-0812">Transmembrane</keyword>
<accession>G0TTE7</accession>
<sequence length="118" mass="13913">MEAVPTCFYRYLLSLSVCLSVTQRVCVCECVFEYIYIYIYVYVCVCVYAYMCFRMFVVRLYLHARFVCVYIYVSTEIPHNFSSSFFLLIFMFCISSIPLTAPSKYGVGNLHLRLKLDQ</sequence>
<organism evidence="2">
    <name type="scientific">Trypanosoma vivax (strain Y486)</name>
    <dbReference type="NCBI Taxonomy" id="1055687"/>
    <lineage>
        <taxon>Eukaryota</taxon>
        <taxon>Discoba</taxon>
        <taxon>Euglenozoa</taxon>
        <taxon>Kinetoplastea</taxon>
        <taxon>Metakinetoplastina</taxon>
        <taxon>Trypanosomatida</taxon>
        <taxon>Trypanosomatidae</taxon>
        <taxon>Trypanosoma</taxon>
        <taxon>Duttonella</taxon>
    </lineage>
</organism>
<dbReference type="AlphaFoldDB" id="G0TTE7"/>
<protein>
    <submittedName>
        <fullName evidence="2">Uncharacterized protein</fullName>
    </submittedName>
</protein>